<comment type="caution">
    <text evidence="2">The sequence shown here is derived from an EMBL/GenBank/DDBJ whole genome shotgun (WGS) entry which is preliminary data.</text>
</comment>
<feature type="transmembrane region" description="Helical" evidence="1">
    <location>
        <begin position="7"/>
        <end position="40"/>
    </location>
</feature>
<keyword evidence="1" id="KW-1133">Transmembrane helix</keyword>
<evidence type="ECO:0000313" key="3">
    <source>
        <dbReference type="Proteomes" id="UP000003085"/>
    </source>
</evidence>
<evidence type="ECO:0000313" key="2">
    <source>
        <dbReference type="EMBL" id="EFF82599.1"/>
    </source>
</evidence>
<gene>
    <name evidence="2" type="ORF">HMP0015_1926</name>
</gene>
<reference evidence="3" key="1">
    <citation type="submission" date="2010-03" db="EMBL/GenBank/DDBJ databases">
        <title>Complete sequence of Mobiluncus curtisii ATCC 43063.</title>
        <authorList>
            <person name="Muzny D."/>
            <person name="Qin X."/>
            <person name="Deng J."/>
            <person name="Jiang H."/>
            <person name="Liu Y."/>
            <person name="Qu J."/>
            <person name="Song X.-Z."/>
            <person name="Zhang L."/>
            <person name="Thornton R."/>
            <person name="Coyle M."/>
            <person name="Francisco L."/>
            <person name="Jackson L."/>
            <person name="Javaid M."/>
            <person name="Korchina V."/>
            <person name="Kovar C."/>
            <person name="Mata R."/>
            <person name="Mathew T."/>
            <person name="Ngo R."/>
            <person name="Nguyen L."/>
            <person name="Nguyen N."/>
            <person name="Okwuonu G."/>
            <person name="Ongeri F."/>
            <person name="Pham C."/>
            <person name="Simmons D."/>
            <person name="Wilczek-Boney K."/>
            <person name="Hale W."/>
            <person name="Jakkamsetti A."/>
            <person name="Pham P."/>
            <person name="Ruth R."/>
            <person name="San Lucas F."/>
            <person name="Warren J."/>
            <person name="Zhang J."/>
            <person name="Zhao Z."/>
            <person name="Zhou C."/>
            <person name="Zhu D."/>
            <person name="Lee S."/>
            <person name="Bess C."/>
            <person name="Blankenburg K."/>
            <person name="Forbes L."/>
            <person name="Fu Q."/>
            <person name="Gubbala S."/>
            <person name="Hirani K."/>
            <person name="Jayaseelan J.C."/>
            <person name="Lara F."/>
            <person name="Munidasa M."/>
            <person name="Palculict T."/>
            <person name="Patil S."/>
            <person name="Pu L.-L."/>
            <person name="Saada N."/>
            <person name="Tang L."/>
            <person name="Weissenberger G."/>
            <person name="Zhu Y."/>
            <person name="Hemphill L."/>
            <person name="Shang Y."/>
            <person name="Youmans B."/>
            <person name="Ayvaz T."/>
            <person name="Ross M."/>
            <person name="Santibanez J."/>
            <person name="Aqrawi P."/>
            <person name="Gross S."/>
            <person name="Joshi V."/>
            <person name="Fowler G."/>
            <person name="Nazareth L."/>
            <person name="Reid J."/>
            <person name="Worley K."/>
            <person name="Petrosino J."/>
            <person name="Highlander S."/>
            <person name="Gibbs R."/>
            <person name="Gibbs R."/>
        </authorList>
    </citation>
    <scope>NUCLEOTIDE SEQUENCE [LARGE SCALE GENOMIC DNA]</scope>
    <source>
        <strain evidence="3">ATCC 19194</strain>
    </source>
</reference>
<keyword evidence="1" id="KW-0812">Transmembrane</keyword>
<name>D4XQD4_ACIHA</name>
<organism evidence="2 3">
    <name type="scientific">Acinetobacter haemolyticus ATCC 19194</name>
    <dbReference type="NCBI Taxonomy" id="707232"/>
    <lineage>
        <taxon>Bacteria</taxon>
        <taxon>Pseudomonadati</taxon>
        <taxon>Pseudomonadota</taxon>
        <taxon>Gammaproteobacteria</taxon>
        <taxon>Moraxellales</taxon>
        <taxon>Moraxellaceae</taxon>
        <taxon>Acinetobacter</taxon>
    </lineage>
</organism>
<evidence type="ECO:0000256" key="1">
    <source>
        <dbReference type="SAM" id="Phobius"/>
    </source>
</evidence>
<protein>
    <submittedName>
        <fullName evidence="2">Uncharacterized protein</fullName>
    </submittedName>
</protein>
<proteinExistence type="predicted"/>
<accession>D4XQD4</accession>
<dbReference type="HOGENOM" id="CLU_207608_0_0_6"/>
<dbReference type="AlphaFoldDB" id="D4XQD4"/>
<dbReference type="EMBL" id="ADMT01000168">
    <property type="protein sequence ID" value="EFF82599.1"/>
    <property type="molecule type" value="Genomic_DNA"/>
</dbReference>
<sequence length="45" mass="4841">MAAFISILFYVCFVLIGFCTNSLIKLTLISSILLVVLFGLSVGLS</sequence>
<keyword evidence="1" id="KW-0472">Membrane</keyword>
<dbReference type="Proteomes" id="UP000003085">
    <property type="component" value="Unassembled WGS sequence"/>
</dbReference>